<dbReference type="Gene3D" id="3.40.50.1820">
    <property type="entry name" value="alpha/beta hydrolase"/>
    <property type="match status" value="1"/>
</dbReference>
<evidence type="ECO:0000256" key="1">
    <source>
        <dbReference type="ARBA" id="ARBA00022801"/>
    </source>
</evidence>
<dbReference type="InterPro" id="IPR005674">
    <property type="entry name" value="CocE/Ser_esterase"/>
</dbReference>
<dbReference type="Proteomes" id="UP000013525">
    <property type="component" value="Unassembled WGS sequence"/>
</dbReference>
<dbReference type="InterPro" id="IPR000383">
    <property type="entry name" value="Xaa-Pro-like_dom"/>
</dbReference>
<dbReference type="InterPro" id="IPR029058">
    <property type="entry name" value="AB_hydrolase_fold"/>
</dbReference>
<feature type="compositionally biased region" description="Polar residues" evidence="2">
    <location>
        <begin position="455"/>
        <end position="477"/>
    </location>
</feature>
<dbReference type="Pfam" id="PF08530">
    <property type="entry name" value="PepX_C"/>
    <property type="match status" value="1"/>
</dbReference>
<keyword evidence="6" id="KW-1185">Reference proteome</keyword>
<dbReference type="PANTHER" id="PTHR43056:SF10">
    <property type="entry name" value="COCE_NOND FAMILY, PUTATIVE (AFU_ORTHOLOGUE AFUA_7G00600)-RELATED"/>
    <property type="match status" value="1"/>
</dbReference>
<feature type="region of interest" description="Disordered" evidence="2">
    <location>
        <begin position="449"/>
        <end position="477"/>
    </location>
</feature>
<name>R7WU46_9NOCA</name>
<dbReference type="PATRIC" id="fig|1273125.3.peg.890"/>
<accession>R7WU46</accession>
<feature type="domain" description="Xaa-Pro dipeptidyl-peptidase C-terminal" evidence="4">
    <location>
        <begin position="404"/>
        <end position="671"/>
    </location>
</feature>
<dbReference type="InterPro" id="IPR050585">
    <property type="entry name" value="Xaa-Pro_dipeptidyl-ppase/CocE"/>
</dbReference>
<keyword evidence="1" id="KW-0378">Hydrolase</keyword>
<feature type="chain" id="PRO_5004448955" description="Xaa-Pro dipeptidyl-peptidase C-terminal domain-containing protein" evidence="3">
    <location>
        <begin position="37"/>
        <end position="675"/>
    </location>
</feature>
<dbReference type="SUPFAM" id="SSF49785">
    <property type="entry name" value="Galactose-binding domain-like"/>
    <property type="match status" value="1"/>
</dbReference>
<evidence type="ECO:0000313" key="6">
    <source>
        <dbReference type="Proteomes" id="UP000013525"/>
    </source>
</evidence>
<dbReference type="eggNOG" id="COG2936">
    <property type="taxonomic scope" value="Bacteria"/>
</dbReference>
<dbReference type="InterPro" id="IPR013736">
    <property type="entry name" value="Xaa-Pro_dipept_C"/>
</dbReference>
<dbReference type="SUPFAM" id="SSF53474">
    <property type="entry name" value="alpha/beta-Hydrolases"/>
    <property type="match status" value="1"/>
</dbReference>
<evidence type="ECO:0000256" key="2">
    <source>
        <dbReference type="SAM" id="MobiDB-lite"/>
    </source>
</evidence>
<proteinExistence type="predicted"/>
<dbReference type="SMART" id="SM00939">
    <property type="entry name" value="PepX_C"/>
    <property type="match status" value="1"/>
</dbReference>
<evidence type="ECO:0000259" key="4">
    <source>
        <dbReference type="SMART" id="SM00939"/>
    </source>
</evidence>
<comment type="caution">
    <text evidence="5">The sequence shown here is derived from an EMBL/GenBank/DDBJ whole genome shotgun (WGS) entry which is preliminary data.</text>
</comment>
<dbReference type="InterPro" id="IPR008979">
    <property type="entry name" value="Galactose-bd-like_sf"/>
</dbReference>
<dbReference type="NCBIfam" id="TIGR00976">
    <property type="entry name" value="CocE_NonD"/>
    <property type="match status" value="1"/>
</dbReference>
<sequence>MAMKRTRSRLAVTRFVGTAATGLLVAATAVAVPAQADPLPDQSSWIDAATAPPQYPDVHIEWDVPVTMSDGTVLKANVYRPADATGVPIDEPMPTLLTMTPYTKLISALADAAFSIPGMSDALTELAGDVDLSGTGVSGLGDLINTLDGGFVRGFALDRDTVRSGYTQVVVDVRGTGFSQGVWDVFQEREQRDSVETIDWAAAQPWSDGSVGMTGASYSGINQLQAAEKRPEALKAIFPLVPGSDLLRDIIAPGGGLGVGFLPPWLAGVNALKLIPDLGALARGEFDWAWLASRVEHPTVFFDLVAAALLTPTIDDIPPHMRDLLDADSSIRRDWSGNPSAITIPTFVVGGWHDLFTYSEPRIYDAIDTEPGRKQLMMGEWYHISATSGLGRDGAPPRLEVLQRAWFDKWLKGIDNGIDEYGPVTLFQQGGTWQRSDAFPNPDAEYTRLHLSPEPTGTAQSVHDGSLTSEPSASSETLTVAPGLTTMCSRDAAQQTAGLLAVIDACGKDGRIAQTNALTFTSAPVDRETVVSGPVGVHLETILDATDGYWAVTLDDVAPDGTSRQLTSGQVTASLRAVTESESVRAPNGDLVDPVHTLTLASRQPVVPGERTGIDLGLLATEAVIAPGHRLRVSVYAANVPKGLMLRPLLNESELRPQHLLLSPDAPSYITVPML</sequence>
<dbReference type="PANTHER" id="PTHR43056">
    <property type="entry name" value="PEPTIDASE S9 PROLYL OLIGOPEPTIDASE"/>
    <property type="match status" value="1"/>
</dbReference>
<reference evidence="5 6" key="1">
    <citation type="journal article" date="2013" name="Genome Announc.">
        <title>Draft Genome Sequence of Rhodococcus rhodnii Strain LMG5362, a Symbiont of Rhodnius prolixus (Hemiptera, Reduviidae, Triatominae), the Principle Vector of Trypanosoma cruzi.</title>
        <authorList>
            <person name="Pachebat J.A."/>
            <person name="van Keulen G."/>
            <person name="Whitten M.M."/>
            <person name="Girdwood S."/>
            <person name="Del Sol R."/>
            <person name="Dyson P.J."/>
            <person name="Facey P.D."/>
        </authorList>
    </citation>
    <scope>NUCLEOTIDE SEQUENCE [LARGE SCALE GENOMIC DNA]</scope>
    <source>
        <strain evidence="5 6">LMG 5362</strain>
    </source>
</reference>
<dbReference type="Pfam" id="PF02129">
    <property type="entry name" value="Peptidase_S15"/>
    <property type="match status" value="1"/>
</dbReference>
<protein>
    <recommendedName>
        <fullName evidence="4">Xaa-Pro dipeptidyl-peptidase C-terminal domain-containing protein</fullName>
    </recommendedName>
</protein>
<gene>
    <name evidence="5" type="ORF">Rrhod_0920</name>
</gene>
<keyword evidence="3" id="KW-0732">Signal</keyword>
<dbReference type="GO" id="GO:0008239">
    <property type="term" value="F:dipeptidyl-peptidase activity"/>
    <property type="evidence" value="ECO:0007669"/>
    <property type="project" value="InterPro"/>
</dbReference>
<evidence type="ECO:0000313" key="5">
    <source>
        <dbReference type="EMBL" id="EOM77679.1"/>
    </source>
</evidence>
<organism evidence="5 6">
    <name type="scientific">Rhodococcus rhodnii LMG 5362</name>
    <dbReference type="NCBI Taxonomy" id="1273125"/>
    <lineage>
        <taxon>Bacteria</taxon>
        <taxon>Bacillati</taxon>
        <taxon>Actinomycetota</taxon>
        <taxon>Actinomycetes</taxon>
        <taxon>Mycobacteriales</taxon>
        <taxon>Nocardiaceae</taxon>
        <taxon>Rhodococcus</taxon>
    </lineage>
</organism>
<dbReference type="EMBL" id="APMY01000028">
    <property type="protein sequence ID" value="EOM77679.1"/>
    <property type="molecule type" value="Genomic_DNA"/>
</dbReference>
<dbReference type="AlphaFoldDB" id="R7WU46"/>
<evidence type="ECO:0000256" key="3">
    <source>
        <dbReference type="SAM" id="SignalP"/>
    </source>
</evidence>
<dbReference type="Gene3D" id="2.60.120.260">
    <property type="entry name" value="Galactose-binding domain-like"/>
    <property type="match status" value="1"/>
</dbReference>
<feature type="signal peptide" evidence="3">
    <location>
        <begin position="1"/>
        <end position="36"/>
    </location>
</feature>